<dbReference type="Proteomes" id="UP000027341">
    <property type="component" value="Unassembled WGS sequence"/>
</dbReference>
<dbReference type="PANTHER" id="PTHR47473:SF1">
    <property type="entry name" value="METHYLTRANSFERASE DOMAIN-CONTAINING PROTEIN"/>
    <property type="match status" value="1"/>
</dbReference>
<protein>
    <recommendedName>
        <fullName evidence="4">S-adenosylmethionine:diacylglycerol 3-amino-3-carboxypropyl transferase</fullName>
    </recommendedName>
</protein>
<reference evidence="2 3" key="1">
    <citation type="submission" date="2014-04" db="EMBL/GenBank/DDBJ databases">
        <title>Draft genome sequence of Hydrogenovibrio marinus MH-110, a model organism for aerobic H2 metabolism.</title>
        <authorList>
            <person name="Cha H.J."/>
            <person name="Jo B.H."/>
            <person name="Hwang B.H."/>
        </authorList>
    </citation>
    <scope>NUCLEOTIDE SEQUENCE [LARGE SCALE GENOMIC DNA]</scope>
    <source>
        <strain evidence="2 3">MH-110</strain>
    </source>
</reference>
<proteinExistence type="predicted"/>
<dbReference type="Pfam" id="PF11899">
    <property type="entry name" value="DUF3419"/>
    <property type="match status" value="1"/>
</dbReference>
<organism evidence="2 3">
    <name type="scientific">Hydrogenovibrio marinus</name>
    <dbReference type="NCBI Taxonomy" id="28885"/>
    <lineage>
        <taxon>Bacteria</taxon>
        <taxon>Pseudomonadati</taxon>
        <taxon>Pseudomonadota</taxon>
        <taxon>Gammaproteobacteria</taxon>
        <taxon>Thiotrichales</taxon>
        <taxon>Piscirickettsiaceae</taxon>
        <taxon>Hydrogenovibrio</taxon>
    </lineage>
</organism>
<evidence type="ECO:0000256" key="1">
    <source>
        <dbReference type="SAM" id="MobiDB-lite"/>
    </source>
</evidence>
<gene>
    <name evidence="2" type="ORF">EI16_01095</name>
</gene>
<dbReference type="InterPro" id="IPR021829">
    <property type="entry name" value="DUF3419"/>
</dbReference>
<dbReference type="STRING" id="28885.EI16_01095"/>
<sequence>MKVRTMSLSSPTVETGLETTPENEQPTKATKELLKSAVNNTSIFSRKGLLDRLFTKWFDRLVYPQIWEDPEVDIQALGLDEHSHVFTISSGGCNALNYLTVKPESITVVDLNEAHIALIKLKLAAIQHLEQEAFFDFFGKADLTKNLDTYYGKLSQHLDEKTRQYWETKENFWSKPRIHYFTDGFYRHGLLGRFIGLIHWVCKLYGYDISKVMLAHTAEEQQALFNEHVAPVFETRLLKFLCSRSIVMYSLGIPPAQFDEMDKESKQMKLGMHELMKERARRLACDFPLETNYFAWQAFNRSYDLKRRLAVPRYLMAEHYDTLQQNLDHVAVFHQSMTDRLKAMPDNSLSSYLFLDAQDWMDENQLTELWQEVNRTAMPGAQVVFRTAGEVSPLEDKLPEHILAPWKTDIEQNRAWTLKDRSAIYGGVHVYHHQ</sequence>
<name>A0A066ZM88_HYDMR</name>
<evidence type="ECO:0008006" key="4">
    <source>
        <dbReference type="Google" id="ProtNLM"/>
    </source>
</evidence>
<accession>A0A066ZM88</accession>
<comment type="caution">
    <text evidence="2">The sequence shown here is derived from an EMBL/GenBank/DDBJ whole genome shotgun (WGS) entry which is preliminary data.</text>
</comment>
<dbReference type="PANTHER" id="PTHR47473">
    <property type="entry name" value="BTA1P"/>
    <property type="match status" value="1"/>
</dbReference>
<dbReference type="AlphaFoldDB" id="A0A066ZM88"/>
<feature type="region of interest" description="Disordered" evidence="1">
    <location>
        <begin position="1"/>
        <end position="26"/>
    </location>
</feature>
<evidence type="ECO:0000313" key="3">
    <source>
        <dbReference type="Proteomes" id="UP000027341"/>
    </source>
</evidence>
<evidence type="ECO:0000313" key="2">
    <source>
        <dbReference type="EMBL" id="KDN94938.1"/>
    </source>
</evidence>
<keyword evidence="3" id="KW-1185">Reference proteome</keyword>
<dbReference type="EMBL" id="JMIU01000001">
    <property type="protein sequence ID" value="KDN94938.1"/>
    <property type="molecule type" value="Genomic_DNA"/>
</dbReference>